<dbReference type="AlphaFoldDB" id="A0A8C3IYL6"/>
<organism evidence="1 2">
    <name type="scientific">Chrysemys picta bellii</name>
    <name type="common">Western painted turtle</name>
    <name type="synonym">Emys bellii</name>
    <dbReference type="NCBI Taxonomy" id="8478"/>
    <lineage>
        <taxon>Eukaryota</taxon>
        <taxon>Metazoa</taxon>
        <taxon>Chordata</taxon>
        <taxon>Craniata</taxon>
        <taxon>Vertebrata</taxon>
        <taxon>Euteleostomi</taxon>
        <taxon>Archelosauria</taxon>
        <taxon>Testudinata</taxon>
        <taxon>Testudines</taxon>
        <taxon>Cryptodira</taxon>
        <taxon>Durocryptodira</taxon>
        <taxon>Testudinoidea</taxon>
        <taxon>Emydidae</taxon>
        <taxon>Chrysemys</taxon>
    </lineage>
</organism>
<keyword evidence="2" id="KW-1185">Reference proteome</keyword>
<reference evidence="1" key="2">
    <citation type="submission" date="2025-09" db="UniProtKB">
        <authorList>
            <consortium name="Ensembl"/>
        </authorList>
    </citation>
    <scope>IDENTIFICATION</scope>
</reference>
<dbReference type="Proteomes" id="UP000694380">
    <property type="component" value="Unplaced"/>
</dbReference>
<evidence type="ECO:0000313" key="2">
    <source>
        <dbReference type="Proteomes" id="UP000694380"/>
    </source>
</evidence>
<proteinExistence type="predicted"/>
<dbReference type="Ensembl" id="ENSCPBT00000046151.1">
    <property type="protein sequence ID" value="ENSCPBP00000039376.1"/>
    <property type="gene ID" value="ENSCPBG00000027130.1"/>
</dbReference>
<accession>A0A8C3IYL6</accession>
<protein>
    <submittedName>
        <fullName evidence="1">Uncharacterized protein</fullName>
    </submittedName>
</protein>
<reference evidence="1" key="1">
    <citation type="submission" date="2025-08" db="UniProtKB">
        <authorList>
            <consortium name="Ensembl"/>
        </authorList>
    </citation>
    <scope>IDENTIFICATION</scope>
</reference>
<sequence>QPLEGCRCNKWISAQFSEDTVSLCQHPPAQQALICWHHLQTERALETHCTLSATPPTRNSTAGKEPYGKNLILYSVQ</sequence>
<evidence type="ECO:0000313" key="1">
    <source>
        <dbReference type="Ensembl" id="ENSCPBP00000039376.1"/>
    </source>
</evidence>
<name>A0A8C3IYL6_CHRPI</name>